<gene>
    <name evidence="1" type="ORF">HMPREF1544_00267</name>
</gene>
<name>S2KBI9_MUCC1</name>
<feature type="non-terminal residue" evidence="1">
    <location>
        <position position="1"/>
    </location>
</feature>
<accession>S2KBI9</accession>
<keyword evidence="2" id="KW-1185">Reference proteome</keyword>
<dbReference type="Proteomes" id="UP000014254">
    <property type="component" value="Unassembled WGS sequence"/>
</dbReference>
<dbReference type="EMBL" id="KE123897">
    <property type="protein sequence ID" value="EPB92828.1"/>
    <property type="molecule type" value="Genomic_DNA"/>
</dbReference>
<evidence type="ECO:0000313" key="2">
    <source>
        <dbReference type="Proteomes" id="UP000014254"/>
    </source>
</evidence>
<reference evidence="2" key="1">
    <citation type="submission" date="2013-05" db="EMBL/GenBank/DDBJ databases">
        <title>The Genome sequence of Mucor circinelloides f. circinelloides 1006PhL.</title>
        <authorList>
            <consortium name="The Broad Institute Genomics Platform"/>
            <person name="Cuomo C."/>
            <person name="Earl A."/>
            <person name="Findley K."/>
            <person name="Lee S.C."/>
            <person name="Walker B."/>
            <person name="Young S."/>
            <person name="Zeng Q."/>
            <person name="Gargeya S."/>
            <person name="Fitzgerald M."/>
            <person name="Haas B."/>
            <person name="Abouelleil A."/>
            <person name="Allen A.W."/>
            <person name="Alvarado L."/>
            <person name="Arachchi H.M."/>
            <person name="Berlin A.M."/>
            <person name="Chapman S.B."/>
            <person name="Gainer-Dewar J."/>
            <person name="Goldberg J."/>
            <person name="Griggs A."/>
            <person name="Gujja S."/>
            <person name="Hansen M."/>
            <person name="Howarth C."/>
            <person name="Imamovic A."/>
            <person name="Ireland A."/>
            <person name="Larimer J."/>
            <person name="McCowan C."/>
            <person name="Murphy C."/>
            <person name="Pearson M."/>
            <person name="Poon T.W."/>
            <person name="Priest M."/>
            <person name="Roberts A."/>
            <person name="Saif S."/>
            <person name="Shea T."/>
            <person name="Sisk P."/>
            <person name="Sykes S."/>
            <person name="Wortman J."/>
            <person name="Nusbaum C."/>
            <person name="Birren B."/>
        </authorList>
    </citation>
    <scope>NUCLEOTIDE SEQUENCE [LARGE SCALE GENOMIC DNA]</scope>
    <source>
        <strain evidence="2">1006PhL</strain>
    </source>
</reference>
<dbReference type="InParanoid" id="S2KBI9"/>
<dbReference type="VEuPathDB" id="FungiDB:HMPREF1544_00267"/>
<proteinExistence type="predicted"/>
<sequence>GCGVDGHTLSISHLAGNIADLNDDAYQLLEKVREYALNLIASFYIIQGRGGGEIPFEFLLTKVCLIASTPCHAPSFEDAT</sequence>
<dbReference type="AlphaFoldDB" id="S2KBI9"/>
<protein>
    <submittedName>
        <fullName evidence="1">Uncharacterized protein</fullName>
    </submittedName>
</protein>
<evidence type="ECO:0000313" key="1">
    <source>
        <dbReference type="EMBL" id="EPB92828.1"/>
    </source>
</evidence>
<organism evidence="1 2">
    <name type="scientific">Mucor circinelloides f. circinelloides (strain 1006PhL)</name>
    <name type="common">Mucormycosis agent</name>
    <name type="synonym">Calyptromyces circinelloides</name>
    <dbReference type="NCBI Taxonomy" id="1220926"/>
    <lineage>
        <taxon>Eukaryota</taxon>
        <taxon>Fungi</taxon>
        <taxon>Fungi incertae sedis</taxon>
        <taxon>Mucoromycota</taxon>
        <taxon>Mucoromycotina</taxon>
        <taxon>Mucoromycetes</taxon>
        <taxon>Mucorales</taxon>
        <taxon>Mucorineae</taxon>
        <taxon>Mucoraceae</taxon>
        <taxon>Mucor</taxon>
    </lineage>
</organism>